<evidence type="ECO:0000313" key="15">
    <source>
        <dbReference type="Proteomes" id="UP000230069"/>
    </source>
</evidence>
<evidence type="ECO:0000259" key="12">
    <source>
        <dbReference type="Pfam" id="PF03007"/>
    </source>
</evidence>
<dbReference type="InterPro" id="IPR023213">
    <property type="entry name" value="CAT-like_dom_sf"/>
</dbReference>
<evidence type="ECO:0000256" key="4">
    <source>
        <dbReference type="ARBA" id="ARBA00005189"/>
    </source>
</evidence>
<dbReference type="GO" id="GO:0005886">
    <property type="term" value="C:plasma membrane"/>
    <property type="evidence" value="ECO:0007669"/>
    <property type="project" value="UniProtKB-SubCell"/>
</dbReference>
<dbReference type="AlphaFoldDB" id="A0A2G5DRQ0"/>
<evidence type="ECO:0000256" key="9">
    <source>
        <dbReference type="ARBA" id="ARBA00047604"/>
    </source>
</evidence>
<dbReference type="GO" id="GO:0005789">
    <property type="term" value="C:endoplasmic reticulum membrane"/>
    <property type="evidence" value="ECO:0007669"/>
    <property type="project" value="UniProtKB-SubCell"/>
</dbReference>
<evidence type="ECO:0000256" key="11">
    <source>
        <dbReference type="SAM" id="Phobius"/>
    </source>
</evidence>
<proteinExistence type="inferred from homology"/>
<dbReference type="UniPathway" id="UPA00282"/>
<evidence type="ECO:0000256" key="8">
    <source>
        <dbReference type="ARBA" id="ARBA00024360"/>
    </source>
</evidence>
<evidence type="ECO:0000313" key="14">
    <source>
        <dbReference type="EMBL" id="PIA46200.1"/>
    </source>
</evidence>
<comment type="similarity">
    <text evidence="8">In the N-terminal section; belongs to the long-chain O-acyltransferase family.</text>
</comment>
<evidence type="ECO:0000256" key="2">
    <source>
        <dbReference type="ARBA" id="ARBA00004586"/>
    </source>
</evidence>
<dbReference type="GO" id="GO:0047196">
    <property type="term" value="F:long-chain-alcohol O-fatty-acyltransferase activity"/>
    <property type="evidence" value="ECO:0007669"/>
    <property type="project" value="UniProtKB-EC"/>
</dbReference>
<keyword evidence="15" id="KW-1185">Reference proteome</keyword>
<dbReference type="GO" id="GO:0019432">
    <property type="term" value="P:triglyceride biosynthetic process"/>
    <property type="evidence" value="ECO:0007669"/>
    <property type="project" value="UniProtKB-UniPathway"/>
</dbReference>
<feature type="transmembrane region" description="Helical" evidence="11">
    <location>
        <begin position="190"/>
        <end position="209"/>
    </location>
</feature>
<keyword evidence="11" id="KW-1133">Transmembrane helix</keyword>
<evidence type="ECO:0000256" key="6">
    <source>
        <dbReference type="ARBA" id="ARBA00022824"/>
    </source>
</evidence>
<dbReference type="Pfam" id="PF06974">
    <property type="entry name" value="WS_DGAT_C"/>
    <property type="match status" value="1"/>
</dbReference>
<keyword evidence="5" id="KW-0808">Transferase</keyword>
<dbReference type="GO" id="GO:0004144">
    <property type="term" value="F:diacylglycerol O-acyltransferase activity"/>
    <property type="evidence" value="ECO:0007669"/>
    <property type="project" value="UniProtKB-EC"/>
</dbReference>
<organism evidence="14 15">
    <name type="scientific">Aquilegia coerulea</name>
    <name type="common">Rocky mountain columbine</name>
    <dbReference type="NCBI Taxonomy" id="218851"/>
    <lineage>
        <taxon>Eukaryota</taxon>
        <taxon>Viridiplantae</taxon>
        <taxon>Streptophyta</taxon>
        <taxon>Embryophyta</taxon>
        <taxon>Tracheophyta</taxon>
        <taxon>Spermatophyta</taxon>
        <taxon>Magnoliopsida</taxon>
        <taxon>Ranunculales</taxon>
        <taxon>Ranunculaceae</taxon>
        <taxon>Thalictroideae</taxon>
        <taxon>Aquilegia</taxon>
    </lineage>
</organism>
<dbReference type="PANTHER" id="PTHR31650">
    <property type="entry name" value="O-ACYLTRANSFERASE (WSD1-LIKE) FAMILY PROTEIN"/>
    <property type="match status" value="1"/>
</dbReference>
<evidence type="ECO:0000259" key="13">
    <source>
        <dbReference type="Pfam" id="PF06974"/>
    </source>
</evidence>
<gene>
    <name evidence="14" type="ORF">AQUCO_01500012v1</name>
</gene>
<dbReference type="Pfam" id="PF03007">
    <property type="entry name" value="WS_DGAT_cat"/>
    <property type="match status" value="1"/>
</dbReference>
<evidence type="ECO:0000256" key="7">
    <source>
        <dbReference type="ARBA" id="ARBA00023315"/>
    </source>
</evidence>
<keyword evidence="11" id="KW-0472">Membrane</keyword>
<comment type="subcellular location">
    <subcellularLocation>
        <location evidence="1">Cell membrane</location>
        <topology evidence="1">Single-pass membrane protein</topology>
    </subcellularLocation>
    <subcellularLocation>
        <location evidence="2">Endoplasmic reticulum membrane</location>
    </subcellularLocation>
</comment>
<feature type="domain" description="O-acyltransferase WSD1-like N-terminal" evidence="12">
    <location>
        <begin position="68"/>
        <end position="259"/>
    </location>
</feature>
<dbReference type="InterPro" id="IPR004255">
    <property type="entry name" value="O-acyltransferase_WSD1_N"/>
</dbReference>
<evidence type="ECO:0000256" key="10">
    <source>
        <dbReference type="ARBA" id="ARBA00048109"/>
    </source>
</evidence>
<evidence type="ECO:0000256" key="1">
    <source>
        <dbReference type="ARBA" id="ARBA00004162"/>
    </source>
</evidence>
<dbReference type="EMBL" id="KZ305032">
    <property type="protein sequence ID" value="PIA46200.1"/>
    <property type="molecule type" value="Genomic_DNA"/>
</dbReference>
<dbReference type="InterPro" id="IPR045034">
    <property type="entry name" value="O-acyltransferase_WSD1-like"/>
</dbReference>
<reference evidence="14 15" key="1">
    <citation type="submission" date="2017-09" db="EMBL/GenBank/DDBJ databases">
        <title>WGS assembly of Aquilegia coerulea Goldsmith.</title>
        <authorList>
            <person name="Hodges S."/>
            <person name="Kramer E."/>
            <person name="Nordborg M."/>
            <person name="Tomkins J."/>
            <person name="Borevitz J."/>
            <person name="Derieg N."/>
            <person name="Yan J."/>
            <person name="Mihaltcheva S."/>
            <person name="Hayes R.D."/>
            <person name="Rokhsar D."/>
        </authorList>
    </citation>
    <scope>NUCLEOTIDE SEQUENCE [LARGE SCALE GENOMIC DNA]</scope>
    <source>
        <strain evidence="15">cv. Goldsmith</strain>
    </source>
</reference>
<name>A0A2G5DRQ0_AQUCA</name>
<keyword evidence="11" id="KW-0812">Transmembrane</keyword>
<dbReference type="Gene3D" id="3.30.559.10">
    <property type="entry name" value="Chloramphenicol acetyltransferase-like domain"/>
    <property type="match status" value="1"/>
</dbReference>
<dbReference type="InterPro" id="IPR009721">
    <property type="entry name" value="O-acyltransferase_WSD1_C"/>
</dbReference>
<protein>
    <submittedName>
        <fullName evidence="14">Uncharacterized protein</fullName>
    </submittedName>
</protein>
<dbReference type="InParanoid" id="A0A2G5DRQ0"/>
<comment type="catalytic activity">
    <reaction evidence="10">
        <text>an acyl-CoA + a 1,2-diacyl-sn-glycerol = a triacyl-sn-glycerol + CoA</text>
        <dbReference type="Rhea" id="RHEA:10868"/>
        <dbReference type="ChEBI" id="CHEBI:17815"/>
        <dbReference type="ChEBI" id="CHEBI:57287"/>
        <dbReference type="ChEBI" id="CHEBI:58342"/>
        <dbReference type="ChEBI" id="CHEBI:64615"/>
        <dbReference type="EC" id="2.3.1.20"/>
    </reaction>
</comment>
<dbReference type="PANTHER" id="PTHR31650:SF41">
    <property type="entry name" value="O-ACYLTRANSFERASE WSD1-LIKE ISOFORM X1"/>
    <property type="match status" value="1"/>
</dbReference>
<dbReference type="STRING" id="218851.A0A2G5DRQ0"/>
<comment type="catalytic activity">
    <reaction evidence="9">
        <text>a long chain fatty alcohol + a fatty acyl-CoA = a long-chain alcohol wax ester + CoA</text>
        <dbReference type="Rhea" id="RHEA:38443"/>
        <dbReference type="ChEBI" id="CHEBI:17135"/>
        <dbReference type="ChEBI" id="CHEBI:57287"/>
        <dbReference type="ChEBI" id="CHEBI:77636"/>
        <dbReference type="ChEBI" id="CHEBI:235323"/>
        <dbReference type="EC" id="2.3.1.75"/>
    </reaction>
</comment>
<feature type="domain" description="O-acyltransferase WSD1 C-terminal" evidence="13">
    <location>
        <begin position="315"/>
        <end position="450"/>
    </location>
</feature>
<keyword evidence="7" id="KW-0012">Acyltransferase</keyword>
<evidence type="ECO:0000256" key="3">
    <source>
        <dbReference type="ARBA" id="ARBA00004771"/>
    </source>
</evidence>
<accession>A0A2G5DRQ0</accession>
<dbReference type="OrthoDB" id="619536at2759"/>
<keyword evidence="6" id="KW-0256">Endoplasmic reticulum</keyword>
<sequence>MSSFNIEGGVEDEPVSPTGRLFLQAEVDSVINCAVGMKHPIDLESAKAALKDSIMMQHPRFCSLYVKDKHGREHWRKLDEIDLDKHIIEKNMTKDSDHSSSDDDDEETINEYLADLSVSSPLKTDKPLWEIHALKAQKCFILRIHHSLGDGISLMSLFFSCCRQVGHPDELPNIPSASTSVRKRGVFKKMLRFVLMVLLSLVYVLKFVVKTLWVKDEKTVIRGGSGVELWPRKLATAKFKLEDMKLVKKVVHNATINDVLIAVVSSGLTRYLDLQSSKKTKDGLQITGLAMVNIREQPGLQELATLMKNKSSTRWGNQFGFVQLPVYYHKYVNDPLQCVRRAKAMLDRKKLSLEAHFSSRVAQLVMTLLGPKATALLNYMIVCNTSFTISNVIGPQQEIMFAENPITHMRVNLTSLAHAITMHMVSYDGNAYMQILVAKDIIPDPQVLVRLLFNPKDSQMGWAENTQSCYL</sequence>
<dbReference type="Proteomes" id="UP000230069">
    <property type="component" value="Unassembled WGS sequence"/>
</dbReference>
<comment type="pathway">
    <text evidence="3">Glycerolipid metabolism; triacylglycerol biosynthesis.</text>
</comment>
<comment type="pathway">
    <text evidence="4">Lipid metabolism.</text>
</comment>
<evidence type="ECO:0000256" key="5">
    <source>
        <dbReference type="ARBA" id="ARBA00022679"/>
    </source>
</evidence>